<dbReference type="PANTHER" id="PTHR23168">
    <property type="entry name" value="MITOTIC SPINDLE ASSEMBLY CHECKPOINT PROTEIN MAD1 MITOTIC ARREST DEFICIENT-LIKE PROTEIN 1"/>
    <property type="match status" value="1"/>
</dbReference>
<evidence type="ECO:0000313" key="10">
    <source>
        <dbReference type="EMBL" id="SCU84252.1"/>
    </source>
</evidence>
<dbReference type="GO" id="GO:0051315">
    <property type="term" value="P:attachment of mitotic spindle microtubules to kinetochore"/>
    <property type="evidence" value="ECO:0007669"/>
    <property type="project" value="TreeGrafter"/>
</dbReference>
<evidence type="ECO:0000256" key="1">
    <source>
        <dbReference type="ARBA" id="ARBA00004123"/>
    </source>
</evidence>
<comment type="similarity">
    <text evidence="2">Belongs to the MAD1 family.</text>
</comment>
<keyword evidence="4" id="KW-0132">Cell division</keyword>
<dbReference type="GO" id="GO:0006913">
    <property type="term" value="P:nucleocytoplasmic transport"/>
    <property type="evidence" value="ECO:0007669"/>
    <property type="project" value="EnsemblFungi"/>
</dbReference>
<organism evidence="10 11">
    <name type="scientific">Lachancea dasiensis</name>
    <dbReference type="NCBI Taxonomy" id="1072105"/>
    <lineage>
        <taxon>Eukaryota</taxon>
        <taxon>Fungi</taxon>
        <taxon>Dikarya</taxon>
        <taxon>Ascomycota</taxon>
        <taxon>Saccharomycotina</taxon>
        <taxon>Saccharomycetes</taxon>
        <taxon>Saccharomycetales</taxon>
        <taxon>Saccharomycetaceae</taxon>
        <taxon>Lachancea</taxon>
    </lineage>
</organism>
<dbReference type="GO" id="GO:1901925">
    <property type="term" value="P:negative regulation of protein import into nucleus during spindle assembly checkpoint"/>
    <property type="evidence" value="ECO:0007669"/>
    <property type="project" value="EnsemblFungi"/>
</dbReference>
<keyword evidence="9" id="KW-0175">Coiled coil</keyword>
<dbReference type="GO" id="GO:0007094">
    <property type="term" value="P:mitotic spindle assembly checkpoint signaling"/>
    <property type="evidence" value="ECO:0007669"/>
    <property type="project" value="EnsemblFungi"/>
</dbReference>
<dbReference type="Pfam" id="PF05557">
    <property type="entry name" value="MAD"/>
    <property type="match status" value="1"/>
</dbReference>
<protein>
    <recommendedName>
        <fullName evidence="3">Spindle assembly checkpoint component MAD1</fullName>
    </recommendedName>
    <alternativeName>
        <fullName evidence="8">Mitotic arrest deficient protein 1</fullName>
    </alternativeName>
</protein>
<feature type="coiled-coil region" evidence="9">
    <location>
        <begin position="213"/>
        <end position="274"/>
    </location>
</feature>
<reference evidence="10 11" key="1">
    <citation type="submission" date="2016-03" db="EMBL/GenBank/DDBJ databases">
        <authorList>
            <person name="Devillers H."/>
        </authorList>
    </citation>
    <scope>NUCLEOTIDE SEQUENCE [LARGE SCALE GENOMIC DNA]</scope>
    <source>
        <strain evidence="10">CBS 10888</strain>
    </source>
</reference>
<dbReference type="Proteomes" id="UP000190274">
    <property type="component" value="Chromosome D"/>
</dbReference>
<dbReference type="GO" id="GO:0005635">
    <property type="term" value="C:nuclear envelope"/>
    <property type="evidence" value="ECO:0007669"/>
    <property type="project" value="TreeGrafter"/>
</dbReference>
<evidence type="ECO:0000256" key="2">
    <source>
        <dbReference type="ARBA" id="ARBA00008029"/>
    </source>
</evidence>
<comment type="subcellular location">
    <subcellularLocation>
        <location evidence="1">Nucleus</location>
    </subcellularLocation>
</comment>
<dbReference type="InterPro" id="IPR008672">
    <property type="entry name" value="Mad1"/>
</dbReference>
<feature type="coiled-coil region" evidence="9">
    <location>
        <begin position="394"/>
        <end position="476"/>
    </location>
</feature>
<dbReference type="EMBL" id="LT598454">
    <property type="protein sequence ID" value="SCU84252.1"/>
    <property type="molecule type" value="Genomic_DNA"/>
</dbReference>
<dbReference type="OrthoDB" id="331602at2759"/>
<dbReference type="GO" id="GO:0072686">
    <property type="term" value="C:mitotic spindle"/>
    <property type="evidence" value="ECO:0007669"/>
    <property type="project" value="TreeGrafter"/>
</dbReference>
<name>A0A1G4J3I1_9SACH</name>
<dbReference type="PANTHER" id="PTHR23168:SF0">
    <property type="entry name" value="MITOTIC SPINDLE ASSEMBLY CHECKPOINT PROTEIN MAD1"/>
    <property type="match status" value="1"/>
</dbReference>
<keyword evidence="6" id="KW-0539">Nucleus</keyword>
<dbReference type="GO" id="GO:0051301">
    <property type="term" value="P:cell division"/>
    <property type="evidence" value="ECO:0007669"/>
    <property type="project" value="UniProtKB-KW"/>
</dbReference>
<feature type="coiled-coil region" evidence="9">
    <location>
        <begin position="148"/>
        <end position="182"/>
    </location>
</feature>
<dbReference type="GO" id="GO:0044774">
    <property type="term" value="P:mitotic DNA integrity checkpoint signaling"/>
    <property type="evidence" value="ECO:0007669"/>
    <property type="project" value="EnsemblFungi"/>
</dbReference>
<evidence type="ECO:0000256" key="4">
    <source>
        <dbReference type="ARBA" id="ARBA00022618"/>
    </source>
</evidence>
<proteinExistence type="inferred from homology"/>
<evidence type="ECO:0000256" key="7">
    <source>
        <dbReference type="ARBA" id="ARBA00023306"/>
    </source>
</evidence>
<evidence type="ECO:0000256" key="6">
    <source>
        <dbReference type="ARBA" id="ARBA00023242"/>
    </source>
</evidence>
<dbReference type="Gene3D" id="3.30.457.60">
    <property type="match status" value="1"/>
</dbReference>
<evidence type="ECO:0000256" key="9">
    <source>
        <dbReference type="SAM" id="Coils"/>
    </source>
</evidence>
<dbReference type="STRING" id="1266660.A0A1G4J3I1"/>
<sequence length="657" mass="76977">MMDSTGSSPFVERPASPESARTQVLSFKYKMSSMQNEFEIEKLALQREVTLLDKKYRGTLDELEKAIDDTKYLYTTNGELETRVRTTEQELLAVTGDRDAQITELSRRISRQDRELNELRTSSQSEISLLENKFKNAQIEADGSKTLLKRYESEVHSQSQELRQLQAQLAQRNDEVASLKASRVVMAHHNYSTEELTELSTLNSLLKEQMLFSQNLERANLEQANELKKLRLSQEAQKFLQSENEKLRRKTAQLKDMEVQIQDFQLENVNLQSQLSFWNEFTSQDGTSQKKPDEVVKEWSLLKRENIRLVNDNSRLQLDINNVRVLNDEMALERNQLLDLNKNYETSILNLKKLNYEIDQQKLLSFEECKILRRQLNELIPLVDDKQSERLEDNGTLEELVDNYRNKTQDLTNELKKLNDELMEKNETSSSHKRRKTGDDVALKYSQRLNELHIENLELKRELTNEHETISMLESKLAKINTLDERRIRILQLRNSPFIKDQFVKQERLQLLLKENEDLKQNGSATSQDAVPRSMYERIKFDSDHLEHEIFRLNKKITRLREVFNKKSLEFIEVVNSLLGFKVEFQSDGKVKLNSCYKPEKYLLADLNNNSLKSNLQSDIEDWDTLLKQHVFDQGQMPSFLATVTLKLWEQSANSKP</sequence>
<keyword evidence="11" id="KW-1185">Reference proteome</keyword>
<gene>
    <name evidence="10" type="ORF">LADA_0D00694G</name>
</gene>
<dbReference type="GO" id="GO:0000776">
    <property type="term" value="C:kinetochore"/>
    <property type="evidence" value="ECO:0007669"/>
    <property type="project" value="EnsemblFungi"/>
</dbReference>
<evidence type="ECO:0000313" key="11">
    <source>
        <dbReference type="Proteomes" id="UP000190274"/>
    </source>
</evidence>
<accession>A0A1G4J3I1</accession>
<keyword evidence="7" id="KW-0131">Cell cycle</keyword>
<evidence type="ECO:0000256" key="3">
    <source>
        <dbReference type="ARBA" id="ARBA00022019"/>
    </source>
</evidence>
<dbReference type="GO" id="GO:0090268">
    <property type="term" value="P:activation of mitotic cell cycle spindle assembly checkpoint"/>
    <property type="evidence" value="ECO:0007669"/>
    <property type="project" value="EnsemblFungi"/>
</dbReference>
<evidence type="ECO:0000256" key="8">
    <source>
        <dbReference type="ARBA" id="ARBA00032890"/>
    </source>
</evidence>
<dbReference type="AlphaFoldDB" id="A0A1G4J3I1"/>
<evidence type="ECO:0000256" key="5">
    <source>
        <dbReference type="ARBA" id="ARBA00022776"/>
    </source>
</evidence>
<keyword evidence="5" id="KW-0498">Mitosis</keyword>